<evidence type="ECO:0000313" key="1">
    <source>
        <dbReference type="EMBL" id="OAX35949.1"/>
    </source>
</evidence>
<dbReference type="OrthoDB" id="198652at2759"/>
<sequence length="49" mass="5552">RKLSGSPLTIIGFDIDLNAMTVTLPLEKKDALVVELRRFGISHSRWSLR</sequence>
<name>A0A1B7MTL6_9AGAM</name>
<dbReference type="EMBL" id="KV448454">
    <property type="protein sequence ID" value="OAX35949.1"/>
    <property type="molecule type" value="Genomic_DNA"/>
</dbReference>
<organism evidence="1 2">
    <name type="scientific">Rhizopogon vinicolor AM-OR11-026</name>
    <dbReference type="NCBI Taxonomy" id="1314800"/>
    <lineage>
        <taxon>Eukaryota</taxon>
        <taxon>Fungi</taxon>
        <taxon>Dikarya</taxon>
        <taxon>Basidiomycota</taxon>
        <taxon>Agaricomycotina</taxon>
        <taxon>Agaricomycetes</taxon>
        <taxon>Agaricomycetidae</taxon>
        <taxon>Boletales</taxon>
        <taxon>Suillineae</taxon>
        <taxon>Rhizopogonaceae</taxon>
        <taxon>Rhizopogon</taxon>
    </lineage>
</organism>
<protein>
    <submittedName>
        <fullName evidence="1">Uncharacterized protein</fullName>
    </submittedName>
</protein>
<keyword evidence="2" id="KW-1185">Reference proteome</keyword>
<evidence type="ECO:0000313" key="2">
    <source>
        <dbReference type="Proteomes" id="UP000092154"/>
    </source>
</evidence>
<dbReference type="AlphaFoldDB" id="A0A1B7MTL6"/>
<dbReference type="Proteomes" id="UP000092154">
    <property type="component" value="Unassembled WGS sequence"/>
</dbReference>
<feature type="non-terminal residue" evidence="1">
    <location>
        <position position="1"/>
    </location>
</feature>
<dbReference type="STRING" id="1314800.A0A1B7MTL6"/>
<dbReference type="InParanoid" id="A0A1B7MTL6"/>
<proteinExistence type="predicted"/>
<accession>A0A1B7MTL6</accession>
<reference evidence="1 2" key="1">
    <citation type="submission" date="2016-06" db="EMBL/GenBank/DDBJ databases">
        <title>Comparative genomics of the ectomycorrhizal sister species Rhizopogon vinicolor and Rhizopogon vesiculosus (Basidiomycota: Boletales) reveals a divergence of the mating type B locus.</title>
        <authorList>
            <consortium name="DOE Joint Genome Institute"/>
            <person name="Mujic A.B."/>
            <person name="Kuo A."/>
            <person name="Tritt A."/>
            <person name="Lipzen A."/>
            <person name="Chen C."/>
            <person name="Johnson J."/>
            <person name="Sharma A."/>
            <person name="Barry K."/>
            <person name="Grigoriev I.V."/>
            <person name="Spatafora J.W."/>
        </authorList>
    </citation>
    <scope>NUCLEOTIDE SEQUENCE [LARGE SCALE GENOMIC DNA]</scope>
    <source>
        <strain evidence="1 2">AM-OR11-026</strain>
    </source>
</reference>
<gene>
    <name evidence="1" type="ORF">K503DRAFT_696073</name>
</gene>